<evidence type="ECO:0000313" key="1">
    <source>
        <dbReference type="EMBL" id="CAB1429916.1"/>
    </source>
</evidence>
<name>A0A9N7YLN8_PLEPL</name>
<protein>
    <submittedName>
        <fullName evidence="1">Uncharacterized protein</fullName>
    </submittedName>
</protein>
<sequence>LNPSIGGLSLSFRRRGSGEEVISVGARGADLLSVTSTQDKQSFIAPEPRSSREEMPAHLLESRYMALDERANASRAPPARLARKLTLAGEPGSQPQGHL</sequence>
<accession>A0A9N7YLN8</accession>
<keyword evidence="2" id="KW-1185">Reference proteome</keyword>
<feature type="non-terminal residue" evidence="1">
    <location>
        <position position="99"/>
    </location>
</feature>
<reference evidence="1" key="1">
    <citation type="submission" date="2020-03" db="EMBL/GenBank/DDBJ databases">
        <authorList>
            <person name="Weist P."/>
        </authorList>
    </citation>
    <scope>NUCLEOTIDE SEQUENCE</scope>
</reference>
<evidence type="ECO:0000313" key="2">
    <source>
        <dbReference type="Proteomes" id="UP001153269"/>
    </source>
</evidence>
<dbReference type="AlphaFoldDB" id="A0A9N7YLN8"/>
<dbReference type="Proteomes" id="UP001153269">
    <property type="component" value="Unassembled WGS sequence"/>
</dbReference>
<organism evidence="1 2">
    <name type="scientific">Pleuronectes platessa</name>
    <name type="common">European plaice</name>
    <dbReference type="NCBI Taxonomy" id="8262"/>
    <lineage>
        <taxon>Eukaryota</taxon>
        <taxon>Metazoa</taxon>
        <taxon>Chordata</taxon>
        <taxon>Craniata</taxon>
        <taxon>Vertebrata</taxon>
        <taxon>Euteleostomi</taxon>
        <taxon>Actinopterygii</taxon>
        <taxon>Neopterygii</taxon>
        <taxon>Teleostei</taxon>
        <taxon>Neoteleostei</taxon>
        <taxon>Acanthomorphata</taxon>
        <taxon>Carangaria</taxon>
        <taxon>Pleuronectiformes</taxon>
        <taxon>Pleuronectoidei</taxon>
        <taxon>Pleuronectidae</taxon>
        <taxon>Pleuronectes</taxon>
    </lineage>
</organism>
<gene>
    <name evidence="1" type="ORF">PLEPLA_LOCUS17896</name>
</gene>
<dbReference type="EMBL" id="CADEAL010001185">
    <property type="protein sequence ID" value="CAB1429916.1"/>
    <property type="molecule type" value="Genomic_DNA"/>
</dbReference>
<proteinExistence type="predicted"/>
<comment type="caution">
    <text evidence="1">The sequence shown here is derived from an EMBL/GenBank/DDBJ whole genome shotgun (WGS) entry which is preliminary data.</text>
</comment>